<organism evidence="1 2">
    <name type="scientific">Paraburkholderia guartelaensis</name>
    <dbReference type="NCBI Taxonomy" id="2546446"/>
    <lineage>
        <taxon>Bacteria</taxon>
        <taxon>Pseudomonadati</taxon>
        <taxon>Pseudomonadota</taxon>
        <taxon>Betaproteobacteria</taxon>
        <taxon>Burkholderiales</taxon>
        <taxon>Burkholderiaceae</taxon>
        <taxon>Paraburkholderia</taxon>
    </lineage>
</organism>
<accession>A0A4R5LCZ5</accession>
<proteinExistence type="predicted"/>
<gene>
    <name evidence="1" type="ORF">E1N52_20730</name>
</gene>
<reference evidence="1 2" key="1">
    <citation type="submission" date="2019-03" db="EMBL/GenBank/DDBJ databases">
        <title>Paraburkholderia sp. isolated from native Mimosa gymnas in Guartela State Park, Brazil.</title>
        <authorList>
            <person name="Paulitsch F."/>
            <person name="Hungria M."/>
            <person name="Delamuta J.R.M."/>
            <person name="Ribeiro R.A."/>
            <person name="Dall'Agnol R."/>
            <person name="Silva J.S.B."/>
        </authorList>
    </citation>
    <scope>NUCLEOTIDE SEQUENCE [LARGE SCALE GENOMIC DNA]</scope>
    <source>
        <strain evidence="1 2">CNPSo 3008</strain>
    </source>
</reference>
<dbReference type="Proteomes" id="UP000295606">
    <property type="component" value="Unassembled WGS sequence"/>
</dbReference>
<sequence length="93" mass="10202">MGVSCFRVGMQVLPLCGAAPTFFAAAKKVGKESRSNRQCLPQFISRRNWLMAPERLSPRTTKVSDKAVIHPAARYARCGWVCMGNQGPLSGFT</sequence>
<protein>
    <submittedName>
        <fullName evidence="1">Uncharacterized protein</fullName>
    </submittedName>
</protein>
<dbReference type="AlphaFoldDB" id="A0A4R5LCZ5"/>
<name>A0A4R5LCZ5_9BURK</name>
<evidence type="ECO:0000313" key="1">
    <source>
        <dbReference type="EMBL" id="TDG06342.1"/>
    </source>
</evidence>
<evidence type="ECO:0000313" key="2">
    <source>
        <dbReference type="Proteomes" id="UP000295606"/>
    </source>
</evidence>
<dbReference type="OrthoDB" id="9113527at2"/>
<dbReference type="EMBL" id="SMOD01000015">
    <property type="protein sequence ID" value="TDG06342.1"/>
    <property type="molecule type" value="Genomic_DNA"/>
</dbReference>
<comment type="caution">
    <text evidence="1">The sequence shown here is derived from an EMBL/GenBank/DDBJ whole genome shotgun (WGS) entry which is preliminary data.</text>
</comment>